<dbReference type="InterPro" id="IPR036116">
    <property type="entry name" value="FN3_sf"/>
</dbReference>
<evidence type="ECO:0000313" key="5">
    <source>
        <dbReference type="EMBL" id="RMB92415.1"/>
    </source>
</evidence>
<evidence type="ECO:0000256" key="2">
    <source>
        <dbReference type="SAM" id="Phobius"/>
    </source>
</evidence>
<dbReference type="FunFam" id="2.60.40.10:FF:000842">
    <property type="entry name" value="Interferon receptor 1 isoform 4"/>
    <property type="match status" value="1"/>
</dbReference>
<feature type="domain" description="Fibronectin type-III" evidence="4">
    <location>
        <begin position="23"/>
        <end position="118"/>
    </location>
</feature>
<keyword evidence="6" id="KW-1185">Reference proteome</keyword>
<dbReference type="GO" id="GO:0005886">
    <property type="term" value="C:plasma membrane"/>
    <property type="evidence" value="ECO:0007669"/>
    <property type="project" value="TreeGrafter"/>
</dbReference>
<accession>A0A3M0IUT8</accession>
<comment type="caution">
    <text evidence="5">The sequence shown here is derived from an EMBL/GenBank/DDBJ whole genome shotgun (WGS) entry which is preliminary data.</text>
</comment>
<protein>
    <recommendedName>
        <fullName evidence="4">Fibronectin type-III domain-containing protein</fullName>
    </recommendedName>
</protein>
<evidence type="ECO:0000259" key="4">
    <source>
        <dbReference type="PROSITE" id="PS50853"/>
    </source>
</evidence>
<dbReference type="STRING" id="333673.A0A3M0IUT8"/>
<evidence type="ECO:0000313" key="6">
    <source>
        <dbReference type="Proteomes" id="UP000269221"/>
    </source>
</evidence>
<feature type="domain" description="Fibronectin type-III" evidence="4">
    <location>
        <begin position="538"/>
        <end position="640"/>
    </location>
</feature>
<proteinExistence type="predicted"/>
<sequence>MAAALRAALCSGLLLCVSGMVPKPRNARITSVNLHSILQWDAPRFPQGNITYTVRSKSINFPGDTYDTLRTRLRRPEWDVSSLSAYGDYVLQLRAEAGQLHSPWVTLSFKPMDDTVVGPPEVRLKSESGALHVDFSGPFAEHEQGRWPLRQYYGSWNYRILYWKKGSAHADLASAPRVSQVDTKHNSEILSQLEPWTVYCVRVQAVIPEWNKTGELSRELCEQTTHNGQSSLQSPENVQVHVVNTNFTLSWNYSGNDPNVTFSAEFQWPKLEDTGWQELPGCQAVAGTGCDFSSAVSEYYDAHYVRVRAQAGALLSPWSHVLEMVPEHLAQIGPPGLELQSTDGVIKVKVSPPEANQRNKMWIDDLSFKYNLVFWENSSHPQLQSKNIFPVDTIDDLAEDSTYCFKVQANLPLEAKQGFFSPVSCVKTTQKANDLLCATNLSVVALNMKFHLLWNNQEEQEVNYSVQYLYGFQKMLNDDYSDKWPSVPGCENITSTCCNFSSIITNMGFYYLRVQASKGHNKSCLSREIKVDPLRTNGIGPPGVRLDLSDTLLHILISPPGGPEDQVMRDNYDLSYRILYWKNSSDKEEEVKQKEVKQTIATVADVSPSTLYCVKVQAFSAAYNKSGAYSQQECIHTPAGTPLPLIIFGIFMGALLVVLLVATPFVFVLYQAYTKIKYVFFPSCQPPLNIEGFGAEPFSSPYLSAAEEPVENCCVIESMITEEGNQIDFTDYKHSKHSSRDSGNYSNDNNSSESKGSKETLEKEIV</sequence>
<dbReference type="PROSITE" id="PS50853">
    <property type="entry name" value="FN3"/>
    <property type="match status" value="2"/>
</dbReference>
<evidence type="ECO:0000256" key="1">
    <source>
        <dbReference type="SAM" id="MobiDB-lite"/>
    </source>
</evidence>
<feature type="compositionally biased region" description="Low complexity" evidence="1">
    <location>
        <begin position="741"/>
        <end position="754"/>
    </location>
</feature>
<dbReference type="Pfam" id="PF01108">
    <property type="entry name" value="Tissue_fac"/>
    <property type="match status" value="1"/>
</dbReference>
<keyword evidence="3" id="KW-0732">Signal</keyword>
<dbReference type="SUPFAM" id="SSF49265">
    <property type="entry name" value="Fibronectin type III"/>
    <property type="match status" value="6"/>
</dbReference>
<feature type="signal peptide" evidence="3">
    <location>
        <begin position="1"/>
        <end position="19"/>
    </location>
</feature>
<dbReference type="Pfam" id="PF09294">
    <property type="entry name" value="Interfer-bind"/>
    <property type="match status" value="3"/>
</dbReference>
<dbReference type="InterPro" id="IPR015373">
    <property type="entry name" value="Interferon/interleukin_rcp_dom"/>
</dbReference>
<dbReference type="PANTHER" id="PTHR20859:SF54">
    <property type="entry name" value="INTERFERON ALPHA_BETA RECEPTOR 1"/>
    <property type="match status" value="1"/>
</dbReference>
<keyword evidence="2" id="KW-1133">Transmembrane helix</keyword>
<keyword evidence="2" id="KW-0812">Transmembrane</keyword>
<feature type="compositionally biased region" description="Basic and acidic residues" evidence="1">
    <location>
        <begin position="755"/>
        <end position="766"/>
    </location>
</feature>
<dbReference type="AlphaFoldDB" id="A0A3M0IUT8"/>
<dbReference type="InterPro" id="IPR050650">
    <property type="entry name" value="Type-II_Cytokine-TF_Rcpt"/>
</dbReference>
<dbReference type="InterPro" id="IPR013783">
    <property type="entry name" value="Ig-like_fold"/>
</dbReference>
<feature type="transmembrane region" description="Helical" evidence="2">
    <location>
        <begin position="645"/>
        <end position="670"/>
    </location>
</feature>
<evidence type="ECO:0000256" key="3">
    <source>
        <dbReference type="SAM" id="SignalP"/>
    </source>
</evidence>
<dbReference type="GO" id="GO:0004905">
    <property type="term" value="F:type I interferon receptor activity"/>
    <property type="evidence" value="ECO:0007669"/>
    <property type="project" value="TreeGrafter"/>
</dbReference>
<feature type="chain" id="PRO_5018231259" description="Fibronectin type-III domain-containing protein" evidence="3">
    <location>
        <begin position="20"/>
        <end position="766"/>
    </location>
</feature>
<name>A0A3M0IUT8_HIRRU</name>
<dbReference type="Proteomes" id="UP000269221">
    <property type="component" value="Unassembled WGS sequence"/>
</dbReference>
<gene>
    <name evidence="5" type="ORF">DUI87_31185</name>
</gene>
<keyword evidence="2" id="KW-0472">Membrane</keyword>
<dbReference type="SMART" id="SM00060">
    <property type="entry name" value="FN3"/>
    <property type="match status" value="4"/>
</dbReference>
<dbReference type="OrthoDB" id="9944680at2759"/>
<organism evidence="5 6">
    <name type="scientific">Hirundo rustica rustica</name>
    <dbReference type="NCBI Taxonomy" id="333673"/>
    <lineage>
        <taxon>Eukaryota</taxon>
        <taxon>Metazoa</taxon>
        <taxon>Chordata</taxon>
        <taxon>Craniata</taxon>
        <taxon>Vertebrata</taxon>
        <taxon>Euteleostomi</taxon>
        <taxon>Archelosauria</taxon>
        <taxon>Archosauria</taxon>
        <taxon>Dinosauria</taxon>
        <taxon>Saurischia</taxon>
        <taxon>Theropoda</taxon>
        <taxon>Coelurosauria</taxon>
        <taxon>Aves</taxon>
        <taxon>Neognathae</taxon>
        <taxon>Neoaves</taxon>
        <taxon>Telluraves</taxon>
        <taxon>Australaves</taxon>
        <taxon>Passeriformes</taxon>
        <taxon>Sylvioidea</taxon>
        <taxon>Hirundinidae</taxon>
        <taxon>Hirundo</taxon>
    </lineage>
</organism>
<dbReference type="Gene3D" id="2.60.40.10">
    <property type="entry name" value="Immunoglobulins"/>
    <property type="match status" value="6"/>
</dbReference>
<dbReference type="EMBL" id="QRBI01000227">
    <property type="protein sequence ID" value="RMB92415.1"/>
    <property type="molecule type" value="Genomic_DNA"/>
</dbReference>
<feature type="region of interest" description="Disordered" evidence="1">
    <location>
        <begin position="733"/>
        <end position="766"/>
    </location>
</feature>
<reference evidence="5 6" key="1">
    <citation type="submission" date="2018-07" db="EMBL/GenBank/DDBJ databases">
        <title>A high quality draft genome assembly of the barn swallow (H. rustica rustica).</title>
        <authorList>
            <person name="Formenti G."/>
            <person name="Chiara M."/>
            <person name="Poveda L."/>
            <person name="Francoijs K.-J."/>
            <person name="Bonisoli-Alquati A."/>
            <person name="Canova L."/>
            <person name="Gianfranceschi L."/>
            <person name="Horner D.S."/>
            <person name="Saino N."/>
        </authorList>
    </citation>
    <scope>NUCLEOTIDE SEQUENCE [LARGE SCALE GENOMIC DNA]</scope>
    <source>
        <strain evidence="5">Chelidonia</strain>
        <tissue evidence="5">Blood</tissue>
    </source>
</reference>
<dbReference type="CDD" id="cd00063">
    <property type="entry name" value="FN3"/>
    <property type="match status" value="2"/>
</dbReference>
<dbReference type="PANTHER" id="PTHR20859">
    <property type="entry name" value="INTERFERON/INTERLEUKIN RECEPTOR"/>
    <property type="match status" value="1"/>
</dbReference>
<dbReference type="InterPro" id="IPR003961">
    <property type="entry name" value="FN3_dom"/>
</dbReference>